<evidence type="ECO:0000256" key="9">
    <source>
        <dbReference type="PROSITE-ProRule" id="PRU00282"/>
    </source>
</evidence>
<evidence type="ECO:0000256" key="5">
    <source>
        <dbReference type="ARBA" id="ARBA00022737"/>
    </source>
</evidence>
<feature type="repeat" description="Solcar" evidence="9">
    <location>
        <begin position="122"/>
        <end position="225"/>
    </location>
</feature>
<dbReference type="InterPro" id="IPR023395">
    <property type="entry name" value="MCP_dom_sf"/>
</dbReference>
<dbReference type="Pfam" id="PF00153">
    <property type="entry name" value="Mito_carr"/>
    <property type="match status" value="3"/>
</dbReference>
<accession>A0A9W7ZUY9</accession>
<dbReference type="InterPro" id="IPR002067">
    <property type="entry name" value="MCP"/>
</dbReference>
<dbReference type="PANTHER" id="PTHR45624">
    <property type="entry name" value="MITOCHONDRIAL BASIC AMINO ACIDS TRANSPORTER-RELATED"/>
    <property type="match status" value="1"/>
</dbReference>
<keyword evidence="4 9" id="KW-0812">Transmembrane</keyword>
<dbReference type="GO" id="GO:0000064">
    <property type="term" value="F:L-ornithine transmembrane transporter activity"/>
    <property type="evidence" value="ECO:0007669"/>
    <property type="project" value="TreeGrafter"/>
</dbReference>
<proteinExistence type="inferred from homology"/>
<organism evidence="11 12">
    <name type="scientific">Tieghemiomyces parasiticus</name>
    <dbReference type="NCBI Taxonomy" id="78921"/>
    <lineage>
        <taxon>Eukaryota</taxon>
        <taxon>Fungi</taxon>
        <taxon>Fungi incertae sedis</taxon>
        <taxon>Zoopagomycota</taxon>
        <taxon>Kickxellomycotina</taxon>
        <taxon>Dimargaritomycetes</taxon>
        <taxon>Dimargaritales</taxon>
        <taxon>Dimargaritaceae</taxon>
        <taxon>Tieghemiomyces</taxon>
    </lineage>
</organism>
<gene>
    <name evidence="11" type="primary">YMC2_2</name>
    <name evidence="11" type="ORF">IWQ60_010277</name>
</gene>
<evidence type="ECO:0000313" key="12">
    <source>
        <dbReference type="Proteomes" id="UP001150569"/>
    </source>
</evidence>
<evidence type="ECO:0000256" key="7">
    <source>
        <dbReference type="ARBA" id="ARBA00023128"/>
    </source>
</evidence>
<keyword evidence="5" id="KW-0677">Repeat</keyword>
<comment type="subcellular location">
    <subcellularLocation>
        <location evidence="1">Mitochondrion membrane</location>
        <topology evidence="1">Multi-pass membrane protein</topology>
    </subcellularLocation>
</comment>
<dbReference type="Gene3D" id="1.50.40.10">
    <property type="entry name" value="Mitochondrial carrier domain"/>
    <property type="match status" value="2"/>
</dbReference>
<dbReference type="PROSITE" id="PS50920">
    <property type="entry name" value="SOLCAR"/>
    <property type="match status" value="3"/>
</dbReference>
<dbReference type="SUPFAM" id="SSF103506">
    <property type="entry name" value="Mitochondrial carrier"/>
    <property type="match status" value="1"/>
</dbReference>
<evidence type="ECO:0000256" key="10">
    <source>
        <dbReference type="RuleBase" id="RU000488"/>
    </source>
</evidence>
<name>A0A9W7ZUY9_9FUNG</name>
<evidence type="ECO:0000256" key="1">
    <source>
        <dbReference type="ARBA" id="ARBA00004225"/>
    </source>
</evidence>
<feature type="repeat" description="Solcar" evidence="9">
    <location>
        <begin position="10"/>
        <end position="101"/>
    </location>
</feature>
<dbReference type="InterPro" id="IPR050567">
    <property type="entry name" value="Mitochondrial_Carrier"/>
</dbReference>
<feature type="repeat" description="Solcar" evidence="9">
    <location>
        <begin position="237"/>
        <end position="326"/>
    </location>
</feature>
<reference evidence="11" key="1">
    <citation type="submission" date="2022-07" db="EMBL/GenBank/DDBJ databases">
        <title>Phylogenomic reconstructions and comparative analyses of Kickxellomycotina fungi.</title>
        <authorList>
            <person name="Reynolds N.K."/>
            <person name="Stajich J.E."/>
            <person name="Barry K."/>
            <person name="Grigoriev I.V."/>
            <person name="Crous P."/>
            <person name="Smith M.E."/>
        </authorList>
    </citation>
    <scope>NUCLEOTIDE SEQUENCE</scope>
    <source>
        <strain evidence="11">RSA 861</strain>
    </source>
</reference>
<evidence type="ECO:0000256" key="6">
    <source>
        <dbReference type="ARBA" id="ARBA00022989"/>
    </source>
</evidence>
<dbReference type="InterPro" id="IPR018108">
    <property type="entry name" value="MCP_transmembrane"/>
</dbReference>
<evidence type="ECO:0000256" key="3">
    <source>
        <dbReference type="ARBA" id="ARBA00022448"/>
    </source>
</evidence>
<comment type="caution">
    <text evidence="11">The sequence shown here is derived from an EMBL/GenBank/DDBJ whole genome shotgun (WGS) entry which is preliminary data.</text>
</comment>
<keyword evidence="7" id="KW-0496">Mitochondrion</keyword>
<dbReference type="GO" id="GO:0031966">
    <property type="term" value="C:mitochondrial membrane"/>
    <property type="evidence" value="ECO:0007669"/>
    <property type="project" value="UniProtKB-SubCell"/>
</dbReference>
<evidence type="ECO:0000256" key="4">
    <source>
        <dbReference type="ARBA" id="ARBA00022692"/>
    </source>
</evidence>
<protein>
    <submittedName>
        <fullName evidence="11">Mitochondrial carrier protein ymc2</fullName>
    </submittedName>
</protein>
<keyword evidence="12" id="KW-1185">Reference proteome</keyword>
<keyword evidence="6" id="KW-1133">Transmembrane helix</keyword>
<dbReference type="PANTHER" id="PTHR45624:SF12">
    <property type="entry name" value="MITOCHONDRIAL ORNITHINE TRANSPORTER 1"/>
    <property type="match status" value="1"/>
</dbReference>
<dbReference type="EMBL" id="JANBPT010000963">
    <property type="protein sequence ID" value="KAJ1911147.1"/>
    <property type="molecule type" value="Genomic_DNA"/>
</dbReference>
<evidence type="ECO:0000256" key="2">
    <source>
        <dbReference type="ARBA" id="ARBA00006375"/>
    </source>
</evidence>
<keyword evidence="8 9" id="KW-0472">Membrane</keyword>
<dbReference type="OrthoDB" id="409586at2759"/>
<sequence length="328" mass="35078">MTTPADEGAMRAAKDCLAGSVGGILQVLTGQPFDTVKVRLQTMPTPIAGQPPLYTGTLDCIRATYRNEGFAGFYKGTTTPLVGVGLCVSIQFAALEYMKRHFHAQNAHQSGVAKAAAGEAPLTGTQLYIAGAVAGVANSVVSGPVEHVRTRLQVQTGGPAPSPAPAVAATASSARIYYSGPLDCVAQIYRQHGLRGLYKGQVATVLRELHGYGAYFLAYEYLVQRAMTQRQVARTEIPAAEVCLYGALAGYAMWGSVYPIDAIKSKLQTDQLSSSKRRYHSTWDCARQTFKAEGVAGFYRGIVPCLLRAAPANAATFIGFELAMRFLR</sequence>
<evidence type="ECO:0000313" key="11">
    <source>
        <dbReference type="EMBL" id="KAJ1911147.1"/>
    </source>
</evidence>
<dbReference type="Proteomes" id="UP001150569">
    <property type="component" value="Unassembled WGS sequence"/>
</dbReference>
<evidence type="ECO:0000256" key="8">
    <source>
        <dbReference type="ARBA" id="ARBA00023136"/>
    </source>
</evidence>
<comment type="similarity">
    <text evidence="2 10">Belongs to the mitochondrial carrier (TC 2.A.29) family.</text>
</comment>
<dbReference type="GO" id="GO:1990575">
    <property type="term" value="P:mitochondrial L-ornithine transmembrane transport"/>
    <property type="evidence" value="ECO:0007669"/>
    <property type="project" value="TreeGrafter"/>
</dbReference>
<keyword evidence="3 10" id="KW-0813">Transport</keyword>
<dbReference type="PRINTS" id="PR00926">
    <property type="entry name" value="MITOCARRIER"/>
</dbReference>
<dbReference type="AlphaFoldDB" id="A0A9W7ZUY9"/>